<sequence>MEQISTLQPMEDPMPEQVNAPEGGYDPVESLHWSKLLAGLVDLWREEPTLEQSIPEGLHPVEEIRAVHEELQPVGRTQIGEIHGRLSHDSGMRSSFPSWLSLSLLSSLYF</sequence>
<name>A0ABC9YK13_GRUJA</name>
<comment type="caution">
    <text evidence="2">The sequence shown here is derived from an EMBL/GenBank/DDBJ whole genome shotgun (WGS) entry which is preliminary data.</text>
</comment>
<dbReference type="AlphaFoldDB" id="A0ABC9YK13"/>
<dbReference type="EMBL" id="BAAFJT010000321">
    <property type="protein sequence ID" value="GAB0209911.1"/>
    <property type="molecule type" value="Genomic_DNA"/>
</dbReference>
<accession>A0ABC9YK13</accession>
<dbReference type="Proteomes" id="UP001623348">
    <property type="component" value="Unassembled WGS sequence"/>
</dbReference>
<feature type="region of interest" description="Disordered" evidence="1">
    <location>
        <begin position="1"/>
        <end position="26"/>
    </location>
</feature>
<evidence type="ECO:0000256" key="1">
    <source>
        <dbReference type="SAM" id="MobiDB-lite"/>
    </source>
</evidence>
<keyword evidence="3" id="KW-1185">Reference proteome</keyword>
<reference evidence="2 3" key="1">
    <citation type="submission" date="2024-06" db="EMBL/GenBank/DDBJ databases">
        <title>The draft genome of Grus japonensis, version 3.</title>
        <authorList>
            <person name="Nabeshima K."/>
            <person name="Suzuki S."/>
            <person name="Onuma M."/>
        </authorList>
    </citation>
    <scope>NUCLEOTIDE SEQUENCE [LARGE SCALE GENOMIC DNA]</scope>
    <source>
        <strain evidence="2 3">451A</strain>
    </source>
</reference>
<proteinExistence type="predicted"/>
<evidence type="ECO:0000313" key="2">
    <source>
        <dbReference type="EMBL" id="GAB0209911.1"/>
    </source>
</evidence>
<gene>
    <name evidence="2" type="ORF">GRJ2_003456800</name>
</gene>
<evidence type="ECO:0000313" key="3">
    <source>
        <dbReference type="Proteomes" id="UP001623348"/>
    </source>
</evidence>
<organism evidence="2 3">
    <name type="scientific">Grus japonensis</name>
    <name type="common">Japanese crane</name>
    <name type="synonym">Red-crowned crane</name>
    <dbReference type="NCBI Taxonomy" id="30415"/>
    <lineage>
        <taxon>Eukaryota</taxon>
        <taxon>Metazoa</taxon>
        <taxon>Chordata</taxon>
        <taxon>Craniata</taxon>
        <taxon>Vertebrata</taxon>
        <taxon>Euteleostomi</taxon>
        <taxon>Archelosauria</taxon>
        <taxon>Archosauria</taxon>
        <taxon>Dinosauria</taxon>
        <taxon>Saurischia</taxon>
        <taxon>Theropoda</taxon>
        <taxon>Coelurosauria</taxon>
        <taxon>Aves</taxon>
        <taxon>Neognathae</taxon>
        <taxon>Neoaves</taxon>
        <taxon>Gruiformes</taxon>
        <taxon>Gruidae</taxon>
        <taxon>Grus</taxon>
    </lineage>
</organism>
<protein>
    <submittedName>
        <fullName evidence="2">Uncharacterized protein</fullName>
    </submittedName>
</protein>